<reference evidence="2 3" key="1">
    <citation type="submission" date="2019-02" db="EMBL/GenBank/DDBJ databases">
        <title>Deep-cultivation of Planctomycetes and their phenomic and genomic characterization uncovers novel biology.</title>
        <authorList>
            <person name="Wiegand S."/>
            <person name="Jogler M."/>
            <person name="Boedeker C."/>
            <person name="Pinto D."/>
            <person name="Vollmers J."/>
            <person name="Rivas-Marin E."/>
            <person name="Kohn T."/>
            <person name="Peeters S.H."/>
            <person name="Heuer A."/>
            <person name="Rast P."/>
            <person name="Oberbeckmann S."/>
            <person name="Bunk B."/>
            <person name="Jeske O."/>
            <person name="Meyerdierks A."/>
            <person name="Storesund J.E."/>
            <person name="Kallscheuer N."/>
            <person name="Luecker S."/>
            <person name="Lage O.M."/>
            <person name="Pohl T."/>
            <person name="Merkel B.J."/>
            <person name="Hornburger P."/>
            <person name="Mueller R.-W."/>
            <person name="Bruemmer F."/>
            <person name="Labrenz M."/>
            <person name="Spormann A.M."/>
            <person name="Op den Camp H."/>
            <person name="Overmann J."/>
            <person name="Amann R."/>
            <person name="Jetten M.S.M."/>
            <person name="Mascher T."/>
            <person name="Medema M.H."/>
            <person name="Devos D.P."/>
            <person name="Kaster A.-K."/>
            <person name="Ovreas L."/>
            <person name="Rohde M."/>
            <person name="Galperin M.Y."/>
            <person name="Jogler C."/>
        </authorList>
    </citation>
    <scope>NUCLEOTIDE SEQUENCE [LARGE SCALE GENOMIC DNA]</scope>
    <source>
        <strain evidence="2 3">Mal52</strain>
    </source>
</reference>
<keyword evidence="1" id="KW-0472">Membrane</keyword>
<sequence length="69" mass="8421">MSVNLIKERRKRRELIQRYSLPPVTDDEEMRFSEKAVFWMAVLAVTPLILFHIIYLFYPNFLWIPITTY</sequence>
<dbReference type="KEGG" id="sdyn:Mal52_31880"/>
<evidence type="ECO:0000256" key="1">
    <source>
        <dbReference type="SAM" id="Phobius"/>
    </source>
</evidence>
<keyword evidence="1" id="KW-0812">Transmembrane</keyword>
<accession>A0A517ZQD6</accession>
<feature type="transmembrane region" description="Helical" evidence="1">
    <location>
        <begin position="36"/>
        <end position="58"/>
    </location>
</feature>
<evidence type="ECO:0000313" key="3">
    <source>
        <dbReference type="Proteomes" id="UP000319383"/>
    </source>
</evidence>
<dbReference type="Proteomes" id="UP000319383">
    <property type="component" value="Chromosome"/>
</dbReference>
<dbReference type="EMBL" id="CP036276">
    <property type="protein sequence ID" value="QDU44702.1"/>
    <property type="molecule type" value="Genomic_DNA"/>
</dbReference>
<gene>
    <name evidence="2" type="ORF">Mal52_31880</name>
</gene>
<organism evidence="2 3">
    <name type="scientific">Symmachiella dynata</name>
    <dbReference type="NCBI Taxonomy" id="2527995"/>
    <lineage>
        <taxon>Bacteria</taxon>
        <taxon>Pseudomonadati</taxon>
        <taxon>Planctomycetota</taxon>
        <taxon>Planctomycetia</taxon>
        <taxon>Planctomycetales</taxon>
        <taxon>Planctomycetaceae</taxon>
        <taxon>Symmachiella</taxon>
    </lineage>
</organism>
<keyword evidence="3" id="KW-1185">Reference proteome</keyword>
<dbReference type="AlphaFoldDB" id="A0A517ZQD6"/>
<evidence type="ECO:0000313" key="2">
    <source>
        <dbReference type="EMBL" id="QDU44702.1"/>
    </source>
</evidence>
<protein>
    <submittedName>
        <fullName evidence="2">Uncharacterized protein</fullName>
    </submittedName>
</protein>
<proteinExistence type="predicted"/>
<name>A0A517ZQD6_9PLAN</name>
<keyword evidence="1" id="KW-1133">Transmembrane helix</keyword>